<feature type="region of interest" description="Disordered" evidence="1">
    <location>
        <begin position="1"/>
        <end position="26"/>
    </location>
</feature>
<evidence type="ECO:0000313" key="3">
    <source>
        <dbReference type="Proteomes" id="UP000284842"/>
    </source>
</evidence>
<dbReference type="InParanoid" id="A0A409YFG2"/>
<dbReference type="EMBL" id="NHTK01001221">
    <property type="protein sequence ID" value="PPR01731.1"/>
    <property type="molecule type" value="Genomic_DNA"/>
</dbReference>
<gene>
    <name evidence="2" type="ORF">CVT24_001605</name>
</gene>
<comment type="caution">
    <text evidence="2">The sequence shown here is derived from an EMBL/GenBank/DDBJ whole genome shotgun (WGS) entry which is preliminary data.</text>
</comment>
<proteinExistence type="predicted"/>
<keyword evidence="3" id="KW-1185">Reference proteome</keyword>
<dbReference type="Proteomes" id="UP000284842">
    <property type="component" value="Unassembled WGS sequence"/>
</dbReference>
<organism evidence="2 3">
    <name type="scientific">Panaeolus cyanescens</name>
    <dbReference type="NCBI Taxonomy" id="181874"/>
    <lineage>
        <taxon>Eukaryota</taxon>
        <taxon>Fungi</taxon>
        <taxon>Dikarya</taxon>
        <taxon>Basidiomycota</taxon>
        <taxon>Agaricomycotina</taxon>
        <taxon>Agaricomycetes</taxon>
        <taxon>Agaricomycetidae</taxon>
        <taxon>Agaricales</taxon>
        <taxon>Agaricineae</taxon>
        <taxon>Galeropsidaceae</taxon>
        <taxon>Panaeolus</taxon>
    </lineage>
</organism>
<accession>A0A409YFG2</accession>
<dbReference type="AlphaFoldDB" id="A0A409YFG2"/>
<name>A0A409YFG2_9AGAR</name>
<evidence type="ECO:0000313" key="2">
    <source>
        <dbReference type="EMBL" id="PPR01731.1"/>
    </source>
</evidence>
<sequence>MSTISLNSPPHRAHHHPQSEPELPRLRYPQVPLKTRYWPNSNPERIHNPAEVEVKVEVDVLTMKTPKLKSLKNGVRHGVRFDYHALKRKRGDEDDF</sequence>
<protein>
    <submittedName>
        <fullName evidence="2">Uncharacterized protein</fullName>
    </submittedName>
</protein>
<reference evidence="2 3" key="1">
    <citation type="journal article" date="2018" name="Evol. Lett.">
        <title>Horizontal gene cluster transfer increased hallucinogenic mushroom diversity.</title>
        <authorList>
            <person name="Reynolds H.T."/>
            <person name="Vijayakumar V."/>
            <person name="Gluck-Thaler E."/>
            <person name="Korotkin H.B."/>
            <person name="Matheny P.B."/>
            <person name="Slot J.C."/>
        </authorList>
    </citation>
    <scope>NUCLEOTIDE SEQUENCE [LARGE SCALE GENOMIC DNA]</scope>
    <source>
        <strain evidence="2 3">2629</strain>
    </source>
</reference>
<evidence type="ECO:0000256" key="1">
    <source>
        <dbReference type="SAM" id="MobiDB-lite"/>
    </source>
</evidence>